<evidence type="ECO:0000256" key="2">
    <source>
        <dbReference type="SAM" id="SignalP"/>
    </source>
</evidence>
<sequence>MPTRSRRRHTTAVISACTIIALTLAGSACSQSSESSTGESEQSSGESADSTGESLQIVLGARPQASQVPLVYGVGHNAGDFGLDINVEKNITENDSHTEAVRTLLDGEAQVLATSFSAILDTREQGEDVKVFCPYVSMDDFVLAGANGVNTAGQLFEPSTRVGIDSPGGAGAIVLNALLSGIGEPRDVHEIPNPQIIESSGARTDAWAAGQLDATVIHDTQYDGAAGTVNQPALIATLYDNAPGFIKVAQAAQAEWLAENRELAATYCATTLRAMKALKSDFSRFQAAVAEYVEDPPSEQSLRELFDLIQKYPFWTDDGGLSDDSVAFMIDIASESGVLTQPMNAADVVDRETMQRAVELANMPMG</sequence>
<gene>
    <name evidence="3" type="ORF">DFR67_112207</name>
</gene>
<name>A0A318RE89_WILLI</name>
<dbReference type="PROSITE" id="PS51257">
    <property type="entry name" value="PROKAR_LIPOPROTEIN"/>
    <property type="match status" value="1"/>
</dbReference>
<dbReference type="RefSeq" id="WP_245938061.1">
    <property type="nucleotide sequence ID" value="NZ_QJSP01000012.1"/>
</dbReference>
<dbReference type="Gene3D" id="3.40.190.10">
    <property type="entry name" value="Periplasmic binding protein-like II"/>
    <property type="match status" value="2"/>
</dbReference>
<keyword evidence="4" id="KW-1185">Reference proteome</keyword>
<accession>A0A318RE89</accession>
<keyword evidence="2" id="KW-0732">Signal</keyword>
<evidence type="ECO:0000256" key="1">
    <source>
        <dbReference type="SAM" id="MobiDB-lite"/>
    </source>
</evidence>
<feature type="chain" id="PRO_5016327628" evidence="2">
    <location>
        <begin position="31"/>
        <end position="366"/>
    </location>
</feature>
<dbReference type="Proteomes" id="UP000247591">
    <property type="component" value="Unassembled WGS sequence"/>
</dbReference>
<reference evidence="3 4" key="1">
    <citation type="submission" date="2018-06" db="EMBL/GenBank/DDBJ databases">
        <title>Genomic Encyclopedia of Type Strains, Phase IV (KMG-IV): sequencing the most valuable type-strain genomes for metagenomic binning, comparative biology and taxonomic classification.</title>
        <authorList>
            <person name="Goeker M."/>
        </authorList>
    </citation>
    <scope>NUCLEOTIDE SEQUENCE [LARGE SCALE GENOMIC DNA]</scope>
    <source>
        <strain evidence="3 4">DSM 45521</strain>
    </source>
</reference>
<dbReference type="SUPFAM" id="SSF53850">
    <property type="entry name" value="Periplasmic binding protein-like II"/>
    <property type="match status" value="1"/>
</dbReference>
<comment type="caution">
    <text evidence="3">The sequence shown here is derived from an EMBL/GenBank/DDBJ whole genome shotgun (WGS) entry which is preliminary data.</text>
</comment>
<feature type="region of interest" description="Disordered" evidence="1">
    <location>
        <begin position="30"/>
        <end position="53"/>
    </location>
</feature>
<proteinExistence type="predicted"/>
<organism evidence="3 4">
    <name type="scientific">Williamsia limnetica</name>
    <dbReference type="NCBI Taxonomy" id="882452"/>
    <lineage>
        <taxon>Bacteria</taxon>
        <taxon>Bacillati</taxon>
        <taxon>Actinomycetota</taxon>
        <taxon>Actinomycetes</taxon>
        <taxon>Mycobacteriales</taxon>
        <taxon>Nocardiaceae</taxon>
        <taxon>Williamsia</taxon>
    </lineage>
</organism>
<evidence type="ECO:0000313" key="3">
    <source>
        <dbReference type="EMBL" id="PYE14745.1"/>
    </source>
</evidence>
<evidence type="ECO:0000313" key="4">
    <source>
        <dbReference type="Proteomes" id="UP000247591"/>
    </source>
</evidence>
<dbReference type="EMBL" id="QJSP01000012">
    <property type="protein sequence ID" value="PYE14745.1"/>
    <property type="molecule type" value="Genomic_DNA"/>
</dbReference>
<feature type="compositionally biased region" description="Low complexity" evidence="1">
    <location>
        <begin position="30"/>
        <end position="51"/>
    </location>
</feature>
<feature type="signal peptide" evidence="2">
    <location>
        <begin position="1"/>
        <end position="30"/>
    </location>
</feature>
<protein>
    <submittedName>
        <fullName evidence="3">NitT/TauT family transport system substrate-binding protein</fullName>
    </submittedName>
</protein>
<dbReference type="AlphaFoldDB" id="A0A318RE89"/>